<dbReference type="GO" id="GO:0005886">
    <property type="term" value="C:plasma membrane"/>
    <property type="evidence" value="ECO:0007669"/>
    <property type="project" value="TreeGrafter"/>
</dbReference>
<reference evidence="3 4" key="1">
    <citation type="submission" date="2019-07" db="EMBL/GenBank/DDBJ databases">
        <title>Genomic Encyclopedia of Archaeal and Bacterial Type Strains, Phase II (KMG-II): from individual species to whole genera.</title>
        <authorList>
            <person name="Goeker M."/>
        </authorList>
    </citation>
    <scope>NUCLEOTIDE SEQUENCE [LARGE SCALE GENOMIC DNA]</scope>
    <source>
        <strain evidence="3 4">ATCC BAA-1139</strain>
    </source>
</reference>
<name>A0A562WQK9_9BACT</name>
<dbReference type="Proteomes" id="UP000319449">
    <property type="component" value="Unassembled WGS sequence"/>
</dbReference>
<accession>A0A562WQK9</accession>
<dbReference type="Gene3D" id="3.40.710.10">
    <property type="entry name" value="DD-peptidase/beta-lactamase superfamily"/>
    <property type="match status" value="1"/>
</dbReference>
<dbReference type="GO" id="GO:0008658">
    <property type="term" value="F:penicillin binding"/>
    <property type="evidence" value="ECO:0007669"/>
    <property type="project" value="InterPro"/>
</dbReference>
<dbReference type="PANTHER" id="PTHR30627">
    <property type="entry name" value="PEPTIDOGLYCAN D,D-TRANSPEPTIDASE"/>
    <property type="match status" value="1"/>
</dbReference>
<sequence length="444" mass="47837">MQDVKHLTQKKKSLLHRLVSGNSGSSCNAFRRRNEQRPPRSRKRLAIFVAGLVLIAGLFMSLTLATRSAVSSVGKAVPTPSSGELNTWNSFHVAAQQLSSFQPVGNRLQAGLPGGGTITYAINPELQERVKRVMDDNRVPFGVFVALEPRTGKILAMASHSTRDTAWPGKAFYTPYPMASLFKIVTAAAALEEKKISPDTVMAFNGKLTSVSPSIWEPRRRHSQEMSLTEAMGKSVNPVFGRLASDVVGRDPLLQYAGRFGFNQVLFPGTQIQPSIAATPQSTADLMLMGAGLGREVKITPLHAAALIGALANGGTLMAPLLADEIKSGKGTTVYQAQPHPLRRAISTETAGNLAKMLSTTVSSGTSRRAFHDRRGRPMLGSISIAAKTGSIDGKDPEGHYSWFAAYAPIENPQIALVALVVNQGKWKIKATHVGEKALETFFR</sequence>
<feature type="domain" description="Penicillin-binding protein transpeptidase" evidence="2">
    <location>
        <begin position="142"/>
        <end position="429"/>
    </location>
</feature>
<dbReference type="Pfam" id="PF00905">
    <property type="entry name" value="Transpeptidase"/>
    <property type="match status" value="1"/>
</dbReference>
<dbReference type="AlphaFoldDB" id="A0A562WQK9"/>
<dbReference type="PANTHER" id="PTHR30627:SF2">
    <property type="entry name" value="PEPTIDOGLYCAN D,D-TRANSPEPTIDASE MRDA"/>
    <property type="match status" value="1"/>
</dbReference>
<proteinExistence type="predicted"/>
<dbReference type="GO" id="GO:0071972">
    <property type="term" value="F:peptidoglycan L,D-transpeptidase activity"/>
    <property type="evidence" value="ECO:0007669"/>
    <property type="project" value="TreeGrafter"/>
</dbReference>
<gene>
    <name evidence="3" type="ORF">JN12_00922</name>
</gene>
<dbReference type="InterPro" id="IPR001460">
    <property type="entry name" value="PCN-bd_Tpept"/>
</dbReference>
<dbReference type="SUPFAM" id="SSF56601">
    <property type="entry name" value="beta-lactamase/transpeptidase-like"/>
    <property type="match status" value="1"/>
</dbReference>
<dbReference type="OrthoDB" id="9811238at2"/>
<keyword evidence="1" id="KW-1133">Transmembrane helix</keyword>
<dbReference type="EMBL" id="VLLN01000004">
    <property type="protein sequence ID" value="TWJ32482.1"/>
    <property type="molecule type" value="Genomic_DNA"/>
</dbReference>
<comment type="caution">
    <text evidence="3">The sequence shown here is derived from an EMBL/GenBank/DDBJ whole genome shotgun (WGS) entry which is preliminary data.</text>
</comment>
<evidence type="ECO:0000259" key="2">
    <source>
        <dbReference type="Pfam" id="PF00905"/>
    </source>
</evidence>
<keyword evidence="1" id="KW-0472">Membrane</keyword>
<evidence type="ECO:0000256" key="1">
    <source>
        <dbReference type="SAM" id="Phobius"/>
    </source>
</evidence>
<protein>
    <submittedName>
        <fullName evidence="3">Penicillin binding protein</fullName>
    </submittedName>
</protein>
<dbReference type="InterPro" id="IPR012338">
    <property type="entry name" value="Beta-lactam/transpept-like"/>
</dbReference>
<keyword evidence="4" id="KW-1185">Reference proteome</keyword>
<organism evidence="3 4">
    <name type="scientific">Geobacter argillaceus</name>
    <dbReference type="NCBI Taxonomy" id="345631"/>
    <lineage>
        <taxon>Bacteria</taxon>
        <taxon>Pseudomonadati</taxon>
        <taxon>Thermodesulfobacteriota</taxon>
        <taxon>Desulfuromonadia</taxon>
        <taxon>Geobacterales</taxon>
        <taxon>Geobacteraceae</taxon>
        <taxon>Geobacter</taxon>
    </lineage>
</organism>
<evidence type="ECO:0000313" key="3">
    <source>
        <dbReference type="EMBL" id="TWJ32482.1"/>
    </source>
</evidence>
<keyword evidence="1" id="KW-0812">Transmembrane</keyword>
<evidence type="ECO:0000313" key="4">
    <source>
        <dbReference type="Proteomes" id="UP000319449"/>
    </source>
</evidence>
<dbReference type="GO" id="GO:0071555">
    <property type="term" value="P:cell wall organization"/>
    <property type="evidence" value="ECO:0007669"/>
    <property type="project" value="TreeGrafter"/>
</dbReference>
<dbReference type="RefSeq" id="WP_145018897.1">
    <property type="nucleotide sequence ID" value="NZ_VLLN01000004.1"/>
</dbReference>
<dbReference type="InterPro" id="IPR050515">
    <property type="entry name" value="Beta-lactam/transpept"/>
</dbReference>
<feature type="transmembrane region" description="Helical" evidence="1">
    <location>
        <begin position="45"/>
        <end position="65"/>
    </location>
</feature>